<protein>
    <recommendedName>
        <fullName evidence="3">Glycosyl transferase family 4</fullName>
    </recommendedName>
</protein>
<organism evidence="1 2">
    <name type="scientific">Actinotignum sanguinis</name>
    <dbReference type="NCBI Taxonomy" id="1445614"/>
    <lineage>
        <taxon>Bacteria</taxon>
        <taxon>Bacillati</taxon>
        <taxon>Actinomycetota</taxon>
        <taxon>Actinomycetes</taxon>
        <taxon>Actinomycetales</taxon>
        <taxon>Actinomycetaceae</taxon>
        <taxon>Actinotignum</taxon>
    </lineage>
</organism>
<dbReference type="RefSeq" id="WP_274734092.1">
    <property type="nucleotide sequence ID" value="NZ_CAMXYX010000044.1"/>
</dbReference>
<dbReference type="GeneID" id="83608940"/>
<evidence type="ECO:0008006" key="3">
    <source>
        <dbReference type="Google" id="ProtNLM"/>
    </source>
</evidence>
<evidence type="ECO:0000313" key="1">
    <source>
        <dbReference type="EMBL" id="MDE1656589.1"/>
    </source>
</evidence>
<keyword evidence="2" id="KW-1185">Reference proteome</keyword>
<dbReference type="EMBL" id="JARBHI010000012">
    <property type="protein sequence ID" value="MDE1656589.1"/>
    <property type="molecule type" value="Genomic_DNA"/>
</dbReference>
<comment type="caution">
    <text evidence="1">The sequence shown here is derived from an EMBL/GenBank/DDBJ whole genome shotgun (WGS) entry which is preliminary data.</text>
</comment>
<proteinExistence type="predicted"/>
<reference evidence="1 2" key="1">
    <citation type="submission" date="2023-02" db="EMBL/GenBank/DDBJ databases">
        <title>Defining the Infant Male Urobiome and Moving Towards Mechanisms in Urobiome Research.</title>
        <authorList>
            <person name="Reasoner S."/>
            <person name="Flores V."/>
            <person name="Van Horn G."/>
            <person name="Morales G."/>
            <person name="Peard L."/>
            <person name="Abelson B."/>
            <person name="Manuel C."/>
            <person name="Lee J."/>
            <person name="Baker B."/>
            <person name="Williams T."/>
            <person name="Schmitz J."/>
            <person name="Clayton D."/>
            <person name="Hadjifrangiskou M."/>
        </authorList>
    </citation>
    <scope>NUCLEOTIDE SEQUENCE [LARGE SCALE GENOMIC DNA]</scope>
    <source>
        <strain evidence="1 2">AS1053</strain>
    </source>
</reference>
<accession>A0ABT5V6K0</accession>
<gene>
    <name evidence="1" type="ORF">PWJ81_05845</name>
</gene>
<evidence type="ECO:0000313" key="2">
    <source>
        <dbReference type="Proteomes" id="UP001219297"/>
    </source>
</evidence>
<sequence length="285" mass="28783">MTLSAFWRNQVRLGAAALAGYAAARAAEKLLARRTAPAWQRTAKDGRSVSLREGPVAVAGVTTGCTVGSLLSGGRCSGHPVLAALSGGLAGYIDDFYEGAFSRTSKGLRGHLGALAHGHLTSGALKIVIIGLGAVAAAGFPISATGSRSRQLALRAERAVLIAATANLINLLDLAPGRAWKGTLIAAAPFSLLSYPPSGPIAAALVGTGVACLPADLAGTVMLGDTGANAVGAALGWTLASRGPWVRRGALGVVVALNIASEKISFSRVIATHPWLRALDQAGRA</sequence>
<name>A0ABT5V6K0_9ACTO</name>
<dbReference type="Proteomes" id="UP001219297">
    <property type="component" value="Unassembled WGS sequence"/>
</dbReference>